<dbReference type="AlphaFoldDB" id="A0A9P8YIF8"/>
<dbReference type="InterPro" id="IPR019775">
    <property type="entry name" value="WD40_repeat_CS"/>
</dbReference>
<feature type="compositionally biased region" description="Acidic residues" evidence="5">
    <location>
        <begin position="1108"/>
        <end position="1128"/>
    </location>
</feature>
<evidence type="ECO:0000313" key="7">
    <source>
        <dbReference type="Proteomes" id="UP000756346"/>
    </source>
</evidence>
<feature type="compositionally biased region" description="Pro residues" evidence="5">
    <location>
        <begin position="67"/>
        <end position="95"/>
    </location>
</feature>
<dbReference type="InterPro" id="IPR015943">
    <property type="entry name" value="WD40/YVTN_repeat-like_dom_sf"/>
</dbReference>
<evidence type="ECO:0000256" key="1">
    <source>
        <dbReference type="ARBA" id="ARBA00009890"/>
    </source>
</evidence>
<dbReference type="GeneID" id="70190315"/>
<feature type="region of interest" description="Disordered" evidence="5">
    <location>
        <begin position="162"/>
        <end position="283"/>
    </location>
</feature>
<dbReference type="RefSeq" id="XP_046018588.1">
    <property type="nucleotide sequence ID" value="XM_046160769.1"/>
</dbReference>
<dbReference type="GO" id="GO:0031931">
    <property type="term" value="C:TORC1 complex"/>
    <property type="evidence" value="ECO:0007669"/>
    <property type="project" value="InterPro"/>
</dbReference>
<dbReference type="OrthoDB" id="10248252at2759"/>
<feature type="repeat" description="WD" evidence="4">
    <location>
        <begin position="847"/>
        <end position="881"/>
    </location>
</feature>
<dbReference type="EMBL" id="JAGTJQ010000001">
    <property type="protein sequence ID" value="KAH7040533.1"/>
    <property type="molecule type" value="Genomic_DNA"/>
</dbReference>
<keyword evidence="2 4" id="KW-0853">WD repeat</keyword>
<dbReference type="SUPFAM" id="SSF50978">
    <property type="entry name" value="WD40 repeat-like"/>
    <property type="match status" value="1"/>
</dbReference>
<dbReference type="Proteomes" id="UP000756346">
    <property type="component" value="Unassembled WGS sequence"/>
</dbReference>
<dbReference type="InterPro" id="IPR037588">
    <property type="entry name" value="MLST8"/>
</dbReference>
<feature type="region of interest" description="Disordered" evidence="5">
    <location>
        <begin position="1079"/>
        <end position="1128"/>
    </location>
</feature>
<evidence type="ECO:0000256" key="2">
    <source>
        <dbReference type="ARBA" id="ARBA00022574"/>
    </source>
</evidence>
<dbReference type="PROSITE" id="PS50082">
    <property type="entry name" value="WD_REPEATS_2"/>
    <property type="match status" value="1"/>
</dbReference>
<proteinExistence type="inferred from homology"/>
<evidence type="ECO:0008006" key="8">
    <source>
        <dbReference type="Google" id="ProtNLM"/>
    </source>
</evidence>
<dbReference type="GO" id="GO:0031932">
    <property type="term" value="C:TORC2 complex"/>
    <property type="evidence" value="ECO:0007669"/>
    <property type="project" value="InterPro"/>
</dbReference>
<dbReference type="PROSITE" id="PS00678">
    <property type="entry name" value="WD_REPEATS_1"/>
    <property type="match status" value="1"/>
</dbReference>
<gene>
    <name evidence="6" type="ORF">B0I36DRAFT_379484</name>
</gene>
<accession>A0A9P8YIF8</accession>
<dbReference type="SMART" id="SM00320">
    <property type="entry name" value="WD40"/>
    <property type="match status" value="4"/>
</dbReference>
<name>A0A9P8YIF8_9PEZI</name>
<feature type="compositionally biased region" description="Low complexity" evidence="5">
    <location>
        <begin position="169"/>
        <end position="179"/>
    </location>
</feature>
<comment type="similarity">
    <text evidence="1">Belongs to the WD repeat LST8 family.</text>
</comment>
<feature type="compositionally biased region" description="Basic and acidic residues" evidence="5">
    <location>
        <begin position="199"/>
        <end position="214"/>
    </location>
</feature>
<dbReference type="InterPro" id="IPR036322">
    <property type="entry name" value="WD40_repeat_dom_sf"/>
</dbReference>
<feature type="region of interest" description="Disordered" evidence="5">
    <location>
        <begin position="1"/>
        <end position="106"/>
    </location>
</feature>
<evidence type="ECO:0000313" key="6">
    <source>
        <dbReference type="EMBL" id="KAH7040533.1"/>
    </source>
</evidence>
<reference evidence="6" key="1">
    <citation type="journal article" date="2021" name="Nat. Commun.">
        <title>Genetic determinants of endophytism in the Arabidopsis root mycobiome.</title>
        <authorList>
            <person name="Mesny F."/>
            <person name="Miyauchi S."/>
            <person name="Thiergart T."/>
            <person name="Pickel B."/>
            <person name="Atanasova L."/>
            <person name="Karlsson M."/>
            <person name="Huettel B."/>
            <person name="Barry K.W."/>
            <person name="Haridas S."/>
            <person name="Chen C."/>
            <person name="Bauer D."/>
            <person name="Andreopoulos W."/>
            <person name="Pangilinan J."/>
            <person name="LaButti K."/>
            <person name="Riley R."/>
            <person name="Lipzen A."/>
            <person name="Clum A."/>
            <person name="Drula E."/>
            <person name="Henrissat B."/>
            <person name="Kohler A."/>
            <person name="Grigoriev I.V."/>
            <person name="Martin F.M."/>
            <person name="Hacquard S."/>
        </authorList>
    </citation>
    <scope>NUCLEOTIDE SEQUENCE</scope>
    <source>
        <strain evidence="6">MPI-CAGE-CH-0230</strain>
    </source>
</reference>
<organism evidence="6 7">
    <name type="scientific">Microdochium trichocladiopsis</name>
    <dbReference type="NCBI Taxonomy" id="1682393"/>
    <lineage>
        <taxon>Eukaryota</taxon>
        <taxon>Fungi</taxon>
        <taxon>Dikarya</taxon>
        <taxon>Ascomycota</taxon>
        <taxon>Pezizomycotina</taxon>
        <taxon>Sordariomycetes</taxon>
        <taxon>Xylariomycetidae</taxon>
        <taxon>Xylariales</taxon>
        <taxon>Microdochiaceae</taxon>
        <taxon>Microdochium</taxon>
    </lineage>
</organism>
<keyword evidence="3" id="KW-0677">Repeat</keyword>
<sequence>MMAPPWPPGQVIIDLTEDDEPASFASSGADRSRQLPTNGDHAVPKPRILSTTPIPVPSQPSWATPPTLAPAPAPASVPTPTPTAPALAPPPPPSQVPDLTPWPDKAKRRKYGTASLGGLDAFRKVNPDWAAKRGQQLAAWNLSSSQQARILAPLSQGIRPSIEPVEVASQSQTQHSSQQPNGAPQGLADQIADSPEYDELPHKQPTKPDAEHSRARGSSNGSGSPPRLQSPPKLLEKKPPRNTIQRQKALARATKWQGGRALELSSRGSSSTPEQTHRSFGITRRPYLAAAERRQIIAGSVIGVTSPLETQTQILHVDFTDEENSFLRTLARRHYRRPATGGRLPIRDLRHILKKDLDRSLQKALLKDLREGFVGHRDLTPPTAILARTETDLVNYLRDLIVRRYNSSPQCLRLEPVRKNPQAVNRMPQVLFAREIVGKRGFGTLRRYQDFDTVFRNDVEDRLEPRMQFTGCAGDIVTISWLSDNDFICGTTTHSDSHNQQYNKPGNLALGNVTKRQLVAHPGHRILRPLVSHGDNALESMRHSQDPWLFTSVVWSDYSSVHKLAFTSSFDHTVKIWQCHEGSMHAAGTWPHEGRVNYVVASTSEQGPVATAADVAEKNVRVYHLDEPRHDLPPGHLYSDAKYDEYSCSRISETGFVQSDSWSYYPAAIRWGIAPSAQHLLLVGYSPRSHHGAGADYEIPEDKLNTGELCIFHTKLKKPLRVSGAAMQNVFDVVWHPTQVMFAVATSTAPGIDNRASEYNKTQIRLFWPSPEGGFNVHKTLDCPATDINMLTLRPNSKIYSYVTASCTDSRVYVWDSSGSDRPLCVLKHGDPIDEILGDREREDVGVTFTAWSSTPDRLYTGSSDGVVKAWNIRRGKPVLVKDLVELSGPVTYGAFSPDLRKLAIGDGTGKVCILTQDEDDDEPPVQGLKLDVHGQTRTVRLPRALQPHPDVPAPGDPSKAEDAGGTDWLRTGKVIYKPGLGVSKGPNYSDLGFYRRDLHLNEDPIGPLLARHQATQMTERPPMFWPVRRQECTTAGSTHHLSSDFACLQLDAATEAQLQAERVEYDISKVDYVFSYEDDEEENEDKDSRHGNSRNGILYNMLRSDETDQSDSNDDNDDDDSSDEDMS</sequence>
<dbReference type="GO" id="GO:0031929">
    <property type="term" value="P:TOR signaling"/>
    <property type="evidence" value="ECO:0007669"/>
    <property type="project" value="InterPro"/>
</dbReference>
<dbReference type="Pfam" id="PF00400">
    <property type="entry name" value="WD40"/>
    <property type="match status" value="1"/>
</dbReference>
<evidence type="ECO:0000256" key="4">
    <source>
        <dbReference type="PROSITE-ProRule" id="PRU00221"/>
    </source>
</evidence>
<feature type="compositionally biased region" description="Low complexity" evidence="5">
    <location>
        <begin position="216"/>
        <end position="227"/>
    </location>
</feature>
<dbReference type="GO" id="GO:0032956">
    <property type="term" value="P:regulation of actin cytoskeleton organization"/>
    <property type="evidence" value="ECO:0007669"/>
    <property type="project" value="TreeGrafter"/>
</dbReference>
<dbReference type="Gene3D" id="2.130.10.10">
    <property type="entry name" value="YVTN repeat-like/Quinoprotein amine dehydrogenase"/>
    <property type="match status" value="1"/>
</dbReference>
<protein>
    <recommendedName>
        <fullName evidence="8">WD40-repeat-containing domain protein</fullName>
    </recommendedName>
</protein>
<dbReference type="InterPro" id="IPR001680">
    <property type="entry name" value="WD40_rpt"/>
</dbReference>
<evidence type="ECO:0000256" key="5">
    <source>
        <dbReference type="SAM" id="MobiDB-lite"/>
    </source>
</evidence>
<evidence type="ECO:0000256" key="3">
    <source>
        <dbReference type="ARBA" id="ARBA00022737"/>
    </source>
</evidence>
<feature type="region of interest" description="Disordered" evidence="5">
    <location>
        <begin position="945"/>
        <end position="965"/>
    </location>
</feature>
<comment type="caution">
    <text evidence="6">The sequence shown here is derived from an EMBL/GenBank/DDBJ whole genome shotgun (WGS) entry which is preliminary data.</text>
</comment>
<keyword evidence="7" id="KW-1185">Reference proteome</keyword>
<dbReference type="PANTHER" id="PTHR19842">
    <property type="entry name" value="G BETA-LIKE PROTEIN GBL"/>
    <property type="match status" value="1"/>
</dbReference>
<dbReference type="PANTHER" id="PTHR19842:SF2">
    <property type="entry name" value="WD REPEAT PROTEIN (AFU_ORTHOLOGUE AFUA_5G04300)"/>
    <property type="match status" value="1"/>
</dbReference>